<dbReference type="eggNOG" id="ENOG502S85Q">
    <property type="taxonomic scope" value="Eukaryota"/>
</dbReference>
<dbReference type="WBParaSite" id="BXY_0589700.1">
    <property type="protein sequence ID" value="BXY_0589700.1"/>
    <property type="gene ID" value="BXY_0589700"/>
</dbReference>
<dbReference type="Proteomes" id="UP000659654">
    <property type="component" value="Unassembled WGS sequence"/>
</dbReference>
<keyword evidence="4" id="KW-1185">Reference proteome</keyword>
<name>A0A1I7RYS9_BURXY</name>
<gene>
    <name evidence="1" type="ORF">BXYJ_LOCUS2956</name>
</gene>
<organism evidence="3 5">
    <name type="scientific">Bursaphelenchus xylophilus</name>
    <name type="common">Pinewood nematode worm</name>
    <name type="synonym">Aphelenchoides xylophilus</name>
    <dbReference type="NCBI Taxonomy" id="6326"/>
    <lineage>
        <taxon>Eukaryota</taxon>
        <taxon>Metazoa</taxon>
        <taxon>Ecdysozoa</taxon>
        <taxon>Nematoda</taxon>
        <taxon>Chromadorea</taxon>
        <taxon>Rhabditida</taxon>
        <taxon>Tylenchina</taxon>
        <taxon>Tylenchomorpha</taxon>
        <taxon>Aphelenchoidea</taxon>
        <taxon>Aphelenchoididae</taxon>
        <taxon>Bursaphelenchus</taxon>
    </lineage>
</organism>
<protein>
    <submittedName>
        <fullName evidence="1">(pine wood nematode) hypothetical protein</fullName>
    </submittedName>
</protein>
<evidence type="ECO:0000313" key="4">
    <source>
        <dbReference type="Proteomes" id="UP000659654"/>
    </source>
</evidence>
<reference evidence="2" key="2">
    <citation type="submission" date="2020-08" db="EMBL/GenBank/DDBJ databases">
        <authorList>
            <person name="Kikuchi T."/>
        </authorList>
    </citation>
    <scope>NUCLEOTIDE SEQUENCE</scope>
    <source>
        <strain evidence="1">Ka4C1</strain>
    </source>
</reference>
<accession>A0A1I7RYS9</accession>
<evidence type="ECO:0000313" key="3">
    <source>
        <dbReference type="Proteomes" id="UP000095284"/>
    </source>
</evidence>
<sequence>MKRTQFLLANLNKVHWDRKPWEVGYRGPPSGKRKVTRKPHAIVHDSHVAIVKERLAREWEVMKMLNSPYLNKEEMKPYHEIHGTFLQEQETIKKNEAKAKMPGDPKLLLANGEARRTHANYGNLLHKDRSIEDSLCHLIRRSRWD</sequence>
<dbReference type="Proteomes" id="UP000582659">
    <property type="component" value="Unassembled WGS sequence"/>
</dbReference>
<dbReference type="AlphaFoldDB" id="A0A1I7RYS9"/>
<proteinExistence type="predicted"/>
<evidence type="ECO:0000313" key="2">
    <source>
        <dbReference type="EMBL" id="CAG9092287.1"/>
    </source>
</evidence>
<dbReference type="OrthoDB" id="5775818at2759"/>
<evidence type="ECO:0000313" key="1">
    <source>
        <dbReference type="EMBL" id="CAD5213290.1"/>
    </source>
</evidence>
<dbReference type="EMBL" id="CAJFCV020000002">
    <property type="protein sequence ID" value="CAG9092287.1"/>
    <property type="molecule type" value="Genomic_DNA"/>
</dbReference>
<evidence type="ECO:0000313" key="5">
    <source>
        <dbReference type="WBParaSite" id="BXY_0589700.1"/>
    </source>
</evidence>
<reference evidence="5" key="1">
    <citation type="submission" date="2016-11" db="UniProtKB">
        <authorList>
            <consortium name="WormBaseParasite"/>
        </authorList>
    </citation>
    <scope>IDENTIFICATION</scope>
</reference>
<dbReference type="Proteomes" id="UP000095284">
    <property type="component" value="Unplaced"/>
</dbReference>
<dbReference type="EMBL" id="CAJFDI010000002">
    <property type="protein sequence ID" value="CAD5213290.1"/>
    <property type="molecule type" value="Genomic_DNA"/>
</dbReference>